<name>A0A7W7WX05_9PSEU</name>
<dbReference type="InterPro" id="IPR011009">
    <property type="entry name" value="Kinase-like_dom_sf"/>
</dbReference>
<feature type="domain" description="Protein kinase" evidence="9">
    <location>
        <begin position="9"/>
        <end position="277"/>
    </location>
</feature>
<keyword evidence="2" id="KW-0723">Serine/threonine-protein kinase</keyword>
<dbReference type="PROSITE" id="PS00107">
    <property type="entry name" value="PROTEIN_KINASE_ATP"/>
    <property type="match status" value="1"/>
</dbReference>
<evidence type="ECO:0000256" key="3">
    <source>
        <dbReference type="ARBA" id="ARBA00022679"/>
    </source>
</evidence>
<feature type="region of interest" description="Disordered" evidence="8">
    <location>
        <begin position="300"/>
        <end position="560"/>
    </location>
</feature>
<evidence type="ECO:0000256" key="1">
    <source>
        <dbReference type="ARBA" id="ARBA00012513"/>
    </source>
</evidence>
<dbReference type="InterPro" id="IPR017441">
    <property type="entry name" value="Protein_kinase_ATP_BS"/>
</dbReference>
<feature type="region of interest" description="Disordered" evidence="8">
    <location>
        <begin position="823"/>
        <end position="855"/>
    </location>
</feature>
<feature type="compositionally biased region" description="Low complexity" evidence="8">
    <location>
        <begin position="529"/>
        <end position="560"/>
    </location>
</feature>
<evidence type="ECO:0000313" key="10">
    <source>
        <dbReference type="EMBL" id="MBB4966123.1"/>
    </source>
</evidence>
<dbReference type="GO" id="GO:0005524">
    <property type="term" value="F:ATP binding"/>
    <property type="evidence" value="ECO:0007669"/>
    <property type="project" value="UniProtKB-UniRule"/>
</dbReference>
<evidence type="ECO:0000256" key="8">
    <source>
        <dbReference type="SAM" id="MobiDB-lite"/>
    </source>
</evidence>
<dbReference type="Gene3D" id="3.30.200.20">
    <property type="entry name" value="Phosphorylase Kinase, domain 1"/>
    <property type="match status" value="1"/>
</dbReference>
<sequence>MSAESFGPYRILELLGRGGMGEVHRALDTAHDRVVALKRLSGAYNDDSDFRARFRRESQIVARLREPHVIPIHAFGEIEGRLYLDMRLVEGHDLARVLAHGPIEPRRAVRIIEQVAGALDAAHVDNLVHRDVKPSNVLVSAGDFVYLVDFGIARSLSTTATHLTASGDVVGTLDYMAPERFNPGPLDGRVDVYALACVLFACLTGRRPFNADGTAAQIWAHMQEPPPRPSSVNPMVPRAFDDVVVKGMAKDPDRRYQTAGALASAAALALEQSRPVLPAPPTRGWWPTLVAPPEMRPPYGAPMPPGYQQPGPPAFGTPGFGPGGAPGVRPGGPGVPPAAGPGTPAAGVPVDGGTPVERVSAPGVPAAGAAPVASDVPTVGAPADGGTSGGTPGSSEESTAVAEPREIDTSSGGIAPGDAPSVGSPEVSPDAAPVVESRSGSSSGSAVVGGLDGSSAASGVPVAGGPPGSDVPVGGTPVGDPPGSAVAADEVRSSGSAEGSAVGGGPVAGRAPTEEIVPGVGTPAVGSTGVSADSEVGSSAGGAVAATGTPAGTPEAGATPVETPVPVADAPAAEVPVVGIPAGEAPVVGSPMAGTPVAGRSVAGVAAPGTPAAGIPVVGGVPVPGTPVAGTPVVGRPVDGAPVAGSPVAGRPVASGASVPGTPAAGIPVVGQPVGGTPVAGQPVVGVPVPGTPAAGIPVVGRPVVGGGSASGAPAVAQPVVGGTPARGVPVPGTPAGGVRGVPGNLGGSSLPPTRLGGPSHPSLGGNSLPPTPLAVTGPHPAPAWAGAGGGQGWFAANRALVVSVSIAVVVMVGVVATVLASRGSGQQGPGPSSATAASTTTEDVPPTSGGADPESVQRLRALLPYVYSGNTTCKETTTQAGAEASISCAKANRVHPQLPAPDEAVFHLFASRGKQDEFFLDVMSGNNIPRNDAQGGCKPQELTPHYAAYSRTTDGPLDGDYKTCFVKDGRGQVWWSDSKTLTVGVLRSSSATGGLALERLYQWWDGMILADM</sequence>
<evidence type="ECO:0000256" key="7">
    <source>
        <dbReference type="PROSITE-ProRule" id="PRU10141"/>
    </source>
</evidence>
<evidence type="ECO:0000313" key="11">
    <source>
        <dbReference type="Proteomes" id="UP000542674"/>
    </source>
</evidence>
<accession>A0A7W7WX05</accession>
<dbReference type="SMART" id="SM00220">
    <property type="entry name" value="S_TKc"/>
    <property type="match status" value="1"/>
</dbReference>
<dbReference type="CDD" id="cd14014">
    <property type="entry name" value="STKc_PknB_like"/>
    <property type="match status" value="1"/>
</dbReference>
<dbReference type="InterPro" id="IPR000719">
    <property type="entry name" value="Prot_kinase_dom"/>
</dbReference>
<dbReference type="SUPFAM" id="SSF56112">
    <property type="entry name" value="Protein kinase-like (PK-like)"/>
    <property type="match status" value="1"/>
</dbReference>
<keyword evidence="11" id="KW-1185">Reference proteome</keyword>
<evidence type="ECO:0000256" key="5">
    <source>
        <dbReference type="ARBA" id="ARBA00022777"/>
    </source>
</evidence>
<dbReference type="GO" id="GO:0004674">
    <property type="term" value="F:protein serine/threonine kinase activity"/>
    <property type="evidence" value="ECO:0007669"/>
    <property type="project" value="UniProtKB-KW"/>
</dbReference>
<dbReference type="PANTHER" id="PTHR43289:SF6">
    <property type="entry name" value="SERINE_THREONINE-PROTEIN KINASE NEKL-3"/>
    <property type="match status" value="1"/>
</dbReference>
<feature type="compositionally biased region" description="Low complexity" evidence="8">
    <location>
        <begin position="823"/>
        <end position="842"/>
    </location>
</feature>
<feature type="compositionally biased region" description="Low complexity" evidence="8">
    <location>
        <begin position="434"/>
        <end position="475"/>
    </location>
</feature>
<keyword evidence="6 7" id="KW-0067">ATP-binding</keyword>
<comment type="caution">
    <text evidence="10">The sequence shown here is derived from an EMBL/GenBank/DDBJ whole genome shotgun (WGS) entry which is preliminary data.</text>
</comment>
<feature type="compositionally biased region" description="Low complexity" evidence="8">
    <location>
        <begin position="340"/>
        <end position="385"/>
    </location>
</feature>
<keyword evidence="4 7" id="KW-0547">Nucleotide-binding</keyword>
<proteinExistence type="predicted"/>
<dbReference type="EC" id="2.7.11.1" evidence="1"/>
<feature type="compositionally biased region" description="Pro residues" evidence="8">
    <location>
        <begin position="300"/>
        <end position="315"/>
    </location>
</feature>
<feature type="region of interest" description="Disordered" evidence="8">
    <location>
        <begin position="730"/>
        <end position="781"/>
    </location>
</feature>
<dbReference type="Pfam" id="PF00069">
    <property type="entry name" value="Pkinase"/>
    <property type="match status" value="1"/>
</dbReference>
<dbReference type="AlphaFoldDB" id="A0A7W7WX05"/>
<dbReference type="Gene3D" id="1.10.510.10">
    <property type="entry name" value="Transferase(Phosphotransferase) domain 1"/>
    <property type="match status" value="1"/>
</dbReference>
<protein>
    <recommendedName>
        <fullName evidence="1">non-specific serine/threonine protein kinase</fullName>
        <ecNumber evidence="1">2.7.11.1</ecNumber>
    </recommendedName>
</protein>
<evidence type="ECO:0000256" key="6">
    <source>
        <dbReference type="ARBA" id="ARBA00022840"/>
    </source>
</evidence>
<dbReference type="EMBL" id="JACHJS010000001">
    <property type="protein sequence ID" value="MBB4966123.1"/>
    <property type="molecule type" value="Genomic_DNA"/>
</dbReference>
<feature type="compositionally biased region" description="Gly residues" evidence="8">
    <location>
        <begin position="735"/>
        <end position="747"/>
    </location>
</feature>
<dbReference type="PROSITE" id="PS00108">
    <property type="entry name" value="PROTEIN_KINASE_ST"/>
    <property type="match status" value="1"/>
</dbReference>
<gene>
    <name evidence="10" type="ORF">F4559_003482</name>
</gene>
<evidence type="ECO:0000259" key="9">
    <source>
        <dbReference type="PROSITE" id="PS50011"/>
    </source>
</evidence>
<keyword evidence="5" id="KW-0418">Kinase</keyword>
<organism evidence="10 11">
    <name type="scientific">Saccharothrix violaceirubra</name>
    <dbReference type="NCBI Taxonomy" id="413306"/>
    <lineage>
        <taxon>Bacteria</taxon>
        <taxon>Bacillati</taxon>
        <taxon>Actinomycetota</taxon>
        <taxon>Actinomycetes</taxon>
        <taxon>Pseudonocardiales</taxon>
        <taxon>Pseudonocardiaceae</taxon>
        <taxon>Saccharothrix</taxon>
    </lineage>
</organism>
<feature type="binding site" evidence="7">
    <location>
        <position position="38"/>
    </location>
    <ligand>
        <name>ATP</name>
        <dbReference type="ChEBI" id="CHEBI:30616"/>
    </ligand>
</feature>
<keyword evidence="3 10" id="KW-0808">Transferase</keyword>
<evidence type="ECO:0000256" key="4">
    <source>
        <dbReference type="ARBA" id="ARBA00022741"/>
    </source>
</evidence>
<dbReference type="InterPro" id="IPR008271">
    <property type="entry name" value="Ser/Thr_kinase_AS"/>
</dbReference>
<evidence type="ECO:0000256" key="2">
    <source>
        <dbReference type="ARBA" id="ARBA00022527"/>
    </source>
</evidence>
<dbReference type="FunFam" id="1.10.510.10:FF:000021">
    <property type="entry name" value="Serine/threonine protein kinase"/>
    <property type="match status" value="1"/>
</dbReference>
<dbReference type="RefSeq" id="WP_281386323.1">
    <property type="nucleotide sequence ID" value="NZ_BAABAI010000005.1"/>
</dbReference>
<dbReference type="Proteomes" id="UP000542674">
    <property type="component" value="Unassembled WGS sequence"/>
</dbReference>
<feature type="compositionally biased region" description="Gly residues" evidence="8">
    <location>
        <begin position="318"/>
        <end position="332"/>
    </location>
</feature>
<reference evidence="10 11" key="1">
    <citation type="submission" date="2020-08" db="EMBL/GenBank/DDBJ databases">
        <title>Sequencing the genomes of 1000 actinobacteria strains.</title>
        <authorList>
            <person name="Klenk H.-P."/>
        </authorList>
    </citation>
    <scope>NUCLEOTIDE SEQUENCE [LARGE SCALE GENOMIC DNA]</scope>
    <source>
        <strain evidence="10 11">DSM 45084</strain>
    </source>
</reference>
<dbReference type="PROSITE" id="PS50011">
    <property type="entry name" value="PROTEIN_KINASE_DOM"/>
    <property type="match status" value="1"/>
</dbReference>
<dbReference type="PANTHER" id="PTHR43289">
    <property type="entry name" value="MITOGEN-ACTIVATED PROTEIN KINASE KINASE KINASE 20-RELATED"/>
    <property type="match status" value="1"/>
</dbReference>